<accession>A0AAJ8JYE9</accession>
<dbReference type="Proteomes" id="UP000094043">
    <property type="component" value="Chromosome 7"/>
</dbReference>
<name>A0AAJ8JYE9_9TREE</name>
<evidence type="ECO:0000313" key="3">
    <source>
        <dbReference type="EMBL" id="WVN90609.1"/>
    </source>
</evidence>
<dbReference type="InterPro" id="IPR000424">
    <property type="entry name" value="Primosome_PriB/ssb"/>
</dbReference>
<dbReference type="SUPFAM" id="SSF50249">
    <property type="entry name" value="Nucleic acid-binding proteins"/>
    <property type="match status" value="1"/>
</dbReference>
<protein>
    <submittedName>
        <fullName evidence="3">Uncharacterized protein</fullName>
    </submittedName>
</protein>
<sequence>MLFRTSTTSCRTAAIGLNQARTFMSKATFIGRLGQVPEKATTSNGIPYYRYALAVSKPPKRDAEGKVIIDESGFPVRESSWFTIFSFNERAEASLQNLAPGTLLYVEANIDANVLPPTSEGAPPNKTYLFRESSHKVLSRPNK</sequence>
<evidence type="ECO:0000313" key="4">
    <source>
        <dbReference type="Proteomes" id="UP000094043"/>
    </source>
</evidence>
<dbReference type="InterPro" id="IPR012340">
    <property type="entry name" value="NA-bd_OB-fold"/>
</dbReference>
<reference evidence="3" key="2">
    <citation type="journal article" date="2022" name="Elife">
        <title>Obligate sexual reproduction of a homothallic fungus closely related to the Cryptococcus pathogenic species complex.</title>
        <authorList>
            <person name="Passer A.R."/>
            <person name="Clancey S.A."/>
            <person name="Shea T."/>
            <person name="David-Palma M."/>
            <person name="Averette A.F."/>
            <person name="Boekhout T."/>
            <person name="Porcel B.M."/>
            <person name="Nowrousian M."/>
            <person name="Cuomo C.A."/>
            <person name="Sun S."/>
            <person name="Heitman J."/>
            <person name="Coelho M.A."/>
        </authorList>
    </citation>
    <scope>NUCLEOTIDE SEQUENCE</scope>
    <source>
        <strain evidence="3">CBS 7841</strain>
    </source>
</reference>
<dbReference type="GO" id="GO:0003697">
    <property type="term" value="F:single-stranded DNA binding"/>
    <property type="evidence" value="ECO:0007669"/>
    <property type="project" value="InterPro"/>
</dbReference>
<proteinExistence type="predicted"/>
<keyword evidence="4" id="KW-1185">Reference proteome</keyword>
<dbReference type="EMBL" id="CP143790">
    <property type="protein sequence ID" value="WVN90609.1"/>
    <property type="molecule type" value="Genomic_DNA"/>
</dbReference>
<dbReference type="AlphaFoldDB" id="A0AAJ8JYE9"/>
<evidence type="ECO:0000256" key="1">
    <source>
        <dbReference type="ARBA" id="ARBA00023125"/>
    </source>
</evidence>
<reference evidence="3" key="1">
    <citation type="submission" date="2016-06" db="EMBL/GenBank/DDBJ databases">
        <authorList>
            <person name="Cuomo C."/>
            <person name="Litvintseva A."/>
            <person name="Heitman J."/>
            <person name="Chen Y."/>
            <person name="Sun S."/>
            <person name="Springer D."/>
            <person name="Dromer F."/>
            <person name="Young S."/>
            <person name="Zeng Q."/>
            <person name="Chapman S."/>
            <person name="Gujja S."/>
            <person name="Saif S."/>
            <person name="Birren B."/>
        </authorList>
    </citation>
    <scope>NUCLEOTIDE SEQUENCE</scope>
    <source>
        <strain evidence="3">CBS 7841</strain>
    </source>
</reference>
<organism evidence="3 4">
    <name type="scientific">Cryptococcus depauperatus CBS 7841</name>
    <dbReference type="NCBI Taxonomy" id="1295531"/>
    <lineage>
        <taxon>Eukaryota</taxon>
        <taxon>Fungi</taxon>
        <taxon>Dikarya</taxon>
        <taxon>Basidiomycota</taxon>
        <taxon>Agaricomycotina</taxon>
        <taxon>Tremellomycetes</taxon>
        <taxon>Tremellales</taxon>
        <taxon>Cryptococcaceae</taxon>
        <taxon>Cryptococcus</taxon>
    </lineage>
</organism>
<dbReference type="CDD" id="cd04496">
    <property type="entry name" value="SSB_OBF"/>
    <property type="match status" value="1"/>
</dbReference>
<dbReference type="GeneID" id="91090059"/>
<dbReference type="Pfam" id="PF00436">
    <property type="entry name" value="SSB"/>
    <property type="match status" value="1"/>
</dbReference>
<gene>
    <name evidence="3" type="ORF">L203_105850</name>
</gene>
<evidence type="ECO:0000256" key="2">
    <source>
        <dbReference type="PROSITE-ProRule" id="PRU00252"/>
    </source>
</evidence>
<reference evidence="3" key="3">
    <citation type="submission" date="2024-01" db="EMBL/GenBank/DDBJ databases">
        <authorList>
            <person name="Coelho M.A."/>
            <person name="David-Palma M."/>
            <person name="Shea T."/>
            <person name="Sun S."/>
            <person name="Cuomo C.A."/>
            <person name="Heitman J."/>
        </authorList>
    </citation>
    <scope>NUCLEOTIDE SEQUENCE</scope>
    <source>
        <strain evidence="3">CBS 7841</strain>
    </source>
</reference>
<dbReference type="RefSeq" id="XP_066071309.1">
    <property type="nucleotide sequence ID" value="XM_066215212.1"/>
</dbReference>
<keyword evidence="1 2" id="KW-0238">DNA-binding</keyword>
<dbReference type="Gene3D" id="2.40.50.140">
    <property type="entry name" value="Nucleic acid-binding proteins"/>
    <property type="match status" value="1"/>
</dbReference>
<dbReference type="PROSITE" id="PS50935">
    <property type="entry name" value="SSB"/>
    <property type="match status" value="1"/>
</dbReference>
<dbReference type="KEGG" id="cdep:91090059"/>